<feature type="region of interest" description="Disordered" evidence="1">
    <location>
        <begin position="17"/>
        <end position="60"/>
    </location>
</feature>
<organism evidence="2 3">
    <name type="scientific">Marinitenerispora sediminis</name>
    <dbReference type="NCBI Taxonomy" id="1931232"/>
    <lineage>
        <taxon>Bacteria</taxon>
        <taxon>Bacillati</taxon>
        <taxon>Actinomycetota</taxon>
        <taxon>Actinomycetes</taxon>
        <taxon>Streptosporangiales</taxon>
        <taxon>Nocardiopsidaceae</taxon>
        <taxon>Marinitenerispora</taxon>
    </lineage>
</organism>
<name>A0A368SZN3_9ACTN</name>
<proteinExistence type="predicted"/>
<dbReference type="RefSeq" id="WP_114397919.1">
    <property type="nucleotide sequence ID" value="NZ_QEIM01000052.1"/>
</dbReference>
<protein>
    <submittedName>
        <fullName evidence="2">Uncharacterized protein</fullName>
    </submittedName>
</protein>
<dbReference type="AlphaFoldDB" id="A0A368SZN3"/>
<dbReference type="Proteomes" id="UP000253318">
    <property type="component" value="Unassembled WGS sequence"/>
</dbReference>
<sequence>MAHAPVHEVRWADEGRARRLGTALQQSRPVLPPTSDPGDMSRLVEGPERPQPRRIAVARV</sequence>
<reference evidence="2 3" key="1">
    <citation type="submission" date="2018-04" db="EMBL/GenBank/DDBJ databases">
        <title>Novel actinobacteria from marine sediment.</title>
        <authorList>
            <person name="Ng Z.Y."/>
            <person name="Tan G.Y.A."/>
        </authorList>
    </citation>
    <scope>NUCLEOTIDE SEQUENCE [LARGE SCALE GENOMIC DNA]</scope>
    <source>
        <strain evidence="2 3">TPS81</strain>
    </source>
</reference>
<gene>
    <name evidence="2" type="ORF">DEF24_23215</name>
</gene>
<evidence type="ECO:0000313" key="2">
    <source>
        <dbReference type="EMBL" id="RCV51430.1"/>
    </source>
</evidence>
<comment type="caution">
    <text evidence="2">The sequence shown here is derived from an EMBL/GenBank/DDBJ whole genome shotgun (WGS) entry which is preliminary data.</text>
</comment>
<keyword evidence="3" id="KW-1185">Reference proteome</keyword>
<accession>A0A368SZN3</accession>
<evidence type="ECO:0000313" key="3">
    <source>
        <dbReference type="Proteomes" id="UP000253318"/>
    </source>
</evidence>
<dbReference type="EMBL" id="QEIN01000251">
    <property type="protein sequence ID" value="RCV51430.1"/>
    <property type="molecule type" value="Genomic_DNA"/>
</dbReference>
<evidence type="ECO:0000256" key="1">
    <source>
        <dbReference type="SAM" id="MobiDB-lite"/>
    </source>
</evidence>
<dbReference type="OrthoDB" id="3292949at2"/>